<protein>
    <recommendedName>
        <fullName evidence="5">Large ribosomal subunit protein bL25</fullName>
    </recommendedName>
    <alternativeName>
        <fullName evidence="5">General stress protein CTC</fullName>
    </alternativeName>
</protein>
<evidence type="ECO:0000259" key="8">
    <source>
        <dbReference type="Pfam" id="PF14693"/>
    </source>
</evidence>
<feature type="domain" description="Large ribosomal subunit protein bL25 beta" evidence="8">
    <location>
        <begin position="102"/>
        <end position="188"/>
    </location>
</feature>
<keyword evidence="1 5" id="KW-0699">rRNA-binding</keyword>
<dbReference type="SUPFAM" id="SSF50715">
    <property type="entry name" value="Ribosomal protein L25-like"/>
    <property type="match status" value="1"/>
</dbReference>
<dbReference type="GO" id="GO:0006412">
    <property type="term" value="P:translation"/>
    <property type="evidence" value="ECO:0007669"/>
    <property type="project" value="UniProtKB-UniRule"/>
</dbReference>
<organism evidence="9">
    <name type="scientific">Candidatus Kentrum sp. FW</name>
    <dbReference type="NCBI Taxonomy" id="2126338"/>
    <lineage>
        <taxon>Bacteria</taxon>
        <taxon>Pseudomonadati</taxon>
        <taxon>Pseudomonadota</taxon>
        <taxon>Gammaproteobacteria</taxon>
        <taxon>Candidatus Kentrum</taxon>
    </lineage>
</organism>
<evidence type="ECO:0000256" key="1">
    <source>
        <dbReference type="ARBA" id="ARBA00022730"/>
    </source>
</evidence>
<keyword evidence="4 5" id="KW-0687">Ribonucleoprotein</keyword>
<gene>
    <name evidence="5" type="primary">rplY</name>
    <name evidence="5" type="synonym">ctc</name>
    <name evidence="9" type="ORF">BECKFW1821C_GA0114237_101830</name>
</gene>
<dbReference type="CDD" id="cd00495">
    <property type="entry name" value="Ribosomal_L25_TL5_CTC"/>
    <property type="match status" value="1"/>
</dbReference>
<name>A0A450TNB4_9GAMM</name>
<dbReference type="InterPro" id="IPR037121">
    <property type="entry name" value="Ribosomal_bL25_C"/>
</dbReference>
<dbReference type="PANTHER" id="PTHR33284:SF1">
    <property type="entry name" value="RIBOSOMAL PROTEIN L25_GLN-TRNA SYNTHETASE, ANTI-CODON-BINDING DOMAIN-CONTAINING PROTEIN"/>
    <property type="match status" value="1"/>
</dbReference>
<dbReference type="EMBL" id="CAADFE010000018">
    <property type="protein sequence ID" value="VFJ69261.1"/>
    <property type="molecule type" value="Genomic_DNA"/>
</dbReference>
<dbReference type="InterPro" id="IPR020057">
    <property type="entry name" value="Ribosomal_bL25_b-dom"/>
</dbReference>
<dbReference type="Pfam" id="PF14693">
    <property type="entry name" value="Ribosomal_TL5_C"/>
    <property type="match status" value="1"/>
</dbReference>
<dbReference type="InterPro" id="IPR020930">
    <property type="entry name" value="Ribosomal_uL5_bac-type"/>
</dbReference>
<proteinExistence type="inferred from homology"/>
<dbReference type="InterPro" id="IPR011035">
    <property type="entry name" value="Ribosomal_bL25/Gln-tRNA_synth"/>
</dbReference>
<dbReference type="InterPro" id="IPR029751">
    <property type="entry name" value="Ribosomal_L25_dom"/>
</dbReference>
<feature type="region of interest" description="Disordered" evidence="6">
    <location>
        <begin position="189"/>
        <end position="218"/>
    </location>
</feature>
<evidence type="ECO:0000256" key="6">
    <source>
        <dbReference type="SAM" id="MobiDB-lite"/>
    </source>
</evidence>
<dbReference type="InterPro" id="IPR020056">
    <property type="entry name" value="Rbsml_bL25/Gln-tRNA_synth_N"/>
</dbReference>
<dbReference type="GO" id="GO:0003735">
    <property type="term" value="F:structural constituent of ribosome"/>
    <property type="evidence" value="ECO:0007669"/>
    <property type="project" value="InterPro"/>
</dbReference>
<dbReference type="Pfam" id="PF01386">
    <property type="entry name" value="Ribosomal_L25p"/>
    <property type="match status" value="1"/>
</dbReference>
<feature type="domain" description="Large ribosomal subunit protein bL25 L25" evidence="7">
    <location>
        <begin position="6"/>
        <end position="93"/>
    </location>
</feature>
<evidence type="ECO:0000313" key="9">
    <source>
        <dbReference type="EMBL" id="VFJ69261.1"/>
    </source>
</evidence>
<evidence type="ECO:0000259" key="7">
    <source>
        <dbReference type="Pfam" id="PF01386"/>
    </source>
</evidence>
<evidence type="ECO:0000256" key="5">
    <source>
        <dbReference type="HAMAP-Rule" id="MF_01334"/>
    </source>
</evidence>
<dbReference type="HAMAP" id="MF_01334">
    <property type="entry name" value="Ribosomal_bL25_CTC"/>
    <property type="match status" value="1"/>
</dbReference>
<comment type="function">
    <text evidence="5">This is one of the proteins that binds to the 5S RNA in the ribosome where it forms part of the central protuberance.</text>
</comment>
<dbReference type="NCBIfam" id="TIGR00731">
    <property type="entry name" value="bL25_bact_ctc"/>
    <property type="match status" value="1"/>
</dbReference>
<evidence type="ECO:0000256" key="3">
    <source>
        <dbReference type="ARBA" id="ARBA00022980"/>
    </source>
</evidence>
<dbReference type="NCBIfam" id="NF004130">
    <property type="entry name" value="PRK05618.1-5"/>
    <property type="match status" value="1"/>
</dbReference>
<comment type="similarity">
    <text evidence="5">Belongs to the bacterial ribosomal protein bL25 family. CTC subfamily.</text>
</comment>
<accession>A0A450TNB4</accession>
<dbReference type="Gene3D" id="2.40.240.10">
    <property type="entry name" value="Ribosomal Protein L25, Chain P"/>
    <property type="match status" value="1"/>
</dbReference>
<evidence type="ECO:0000256" key="4">
    <source>
        <dbReference type="ARBA" id="ARBA00023274"/>
    </source>
</evidence>
<keyword evidence="3 5" id="KW-0689">Ribosomal protein</keyword>
<dbReference type="NCBIfam" id="NF004128">
    <property type="entry name" value="PRK05618.1-2"/>
    <property type="match status" value="1"/>
</dbReference>
<dbReference type="NCBIfam" id="NF004612">
    <property type="entry name" value="PRK05943.1"/>
    <property type="match status" value="1"/>
</dbReference>
<dbReference type="Gene3D" id="2.170.120.20">
    <property type="entry name" value="Ribosomal protein L25, beta domain"/>
    <property type="match status" value="1"/>
</dbReference>
<dbReference type="AlphaFoldDB" id="A0A450TNB4"/>
<dbReference type="InterPro" id="IPR020055">
    <property type="entry name" value="Ribosomal_bL25_short"/>
</dbReference>
<dbReference type="GO" id="GO:0008097">
    <property type="term" value="F:5S rRNA binding"/>
    <property type="evidence" value="ECO:0007669"/>
    <property type="project" value="InterPro"/>
</dbReference>
<feature type="compositionally biased region" description="Acidic residues" evidence="6">
    <location>
        <begin position="207"/>
        <end position="218"/>
    </location>
</feature>
<sequence length="218" mass="23945">MKELELTASIRHEMGTGASRRMRRGNRIPAILYGEKKDVVPLSLDANTLKKQMENESFGSRIITLNVENAKESAVLKEIQRHPSSSRVLHVDFQRVSETSQIQLNIPLHLINEDTCVGKRAGGVINRLLVEVEVSCLPKDLPEAIPIDIANMEIGQTLHLSDLVVPEGVTLTALSHDMDQGVVTISAPYVPAEEEEEETLEGTQETPTEDSAAEDSGD</sequence>
<evidence type="ECO:0000256" key="2">
    <source>
        <dbReference type="ARBA" id="ARBA00022884"/>
    </source>
</evidence>
<keyword evidence="2 5" id="KW-0694">RNA-binding</keyword>
<dbReference type="PANTHER" id="PTHR33284">
    <property type="entry name" value="RIBOSOMAL PROTEIN L25/GLN-TRNA SYNTHETASE, ANTI-CODON-BINDING DOMAIN-CONTAINING PROTEIN"/>
    <property type="match status" value="1"/>
</dbReference>
<dbReference type="GO" id="GO:0022625">
    <property type="term" value="C:cytosolic large ribosomal subunit"/>
    <property type="evidence" value="ECO:0007669"/>
    <property type="project" value="TreeGrafter"/>
</dbReference>
<comment type="subunit">
    <text evidence="5">Part of the 50S ribosomal subunit; part of the 5S rRNA/L5/L18/L25 subcomplex. Contacts the 5S rRNA. Binds to the 5S rRNA independently of L5 and L18.</text>
</comment>
<reference evidence="9" key="1">
    <citation type="submission" date="2019-02" db="EMBL/GenBank/DDBJ databases">
        <authorList>
            <person name="Gruber-Vodicka R. H."/>
            <person name="Seah K. B. B."/>
        </authorList>
    </citation>
    <scope>NUCLEOTIDE SEQUENCE</scope>
    <source>
        <strain evidence="9">BECK_BZ131</strain>
    </source>
</reference>
<dbReference type="InterPro" id="IPR001021">
    <property type="entry name" value="Ribosomal_bL25_long"/>
</dbReference>
<dbReference type="HAMAP" id="MF_01336">
    <property type="entry name" value="Ribosomal_bL25"/>
    <property type="match status" value="1"/>
</dbReference>